<keyword evidence="4" id="KW-1185">Reference proteome</keyword>
<feature type="signal peptide" evidence="1">
    <location>
        <begin position="1"/>
        <end position="26"/>
    </location>
</feature>
<protein>
    <recommendedName>
        <fullName evidence="2">DUF4114 domain-containing protein</fullName>
    </recommendedName>
</protein>
<evidence type="ECO:0000313" key="4">
    <source>
        <dbReference type="Proteomes" id="UP000516072"/>
    </source>
</evidence>
<reference evidence="3 4" key="1">
    <citation type="submission" date="2020-03" db="EMBL/GenBank/DDBJ databases">
        <authorList>
            <person name="Picone N."/>
        </authorList>
    </citation>
    <scope>NUCLEOTIDE SEQUENCE [LARGE SCALE GENOMIC DNA]</scope>
    <source>
        <strain evidence="3">NSCAC1</strain>
    </source>
</reference>
<dbReference type="EMBL" id="LR778175">
    <property type="protein sequence ID" value="CAB1276046.1"/>
    <property type="molecule type" value="Genomic_DNA"/>
</dbReference>
<proteinExistence type="predicted"/>
<dbReference type="KEGG" id="ntg:NSCAC_0972"/>
<dbReference type="Proteomes" id="UP000516072">
    <property type="component" value="Chromosome"/>
</dbReference>
<name>A0A7G1Q9K8_9GAMM</name>
<feature type="chain" id="PRO_5028889405" description="DUF4114 domain-containing protein" evidence="1">
    <location>
        <begin position="27"/>
        <end position="283"/>
    </location>
</feature>
<evidence type="ECO:0000259" key="2">
    <source>
        <dbReference type="Pfam" id="PF13448"/>
    </source>
</evidence>
<dbReference type="InterPro" id="IPR025193">
    <property type="entry name" value="DUF4114"/>
</dbReference>
<accession>A0A7G1Q9K8</accession>
<dbReference type="RefSeq" id="WP_197743718.1">
    <property type="nucleotide sequence ID" value="NZ_LR778175.1"/>
</dbReference>
<dbReference type="AlphaFoldDB" id="A0A7G1Q9K8"/>
<feature type="domain" description="DUF4114" evidence="2">
    <location>
        <begin position="165"/>
        <end position="241"/>
    </location>
</feature>
<keyword evidence="1" id="KW-0732">Signal</keyword>
<gene>
    <name evidence="3" type="ORF">NSCAC_0972</name>
</gene>
<organism evidence="3 4">
    <name type="scientific">Candidatus Nitrosacidococcus tergens</name>
    <dbReference type="NCBI Taxonomy" id="553981"/>
    <lineage>
        <taxon>Bacteria</taxon>
        <taxon>Pseudomonadati</taxon>
        <taxon>Pseudomonadota</taxon>
        <taxon>Gammaproteobacteria</taxon>
        <taxon>Chromatiales</taxon>
        <taxon>Chromatiaceae</taxon>
        <taxon>Candidatus Nitrosacidococcus</taxon>
    </lineage>
</organism>
<sequence length="283" mass="29702">MHNYKKSFFLSVAGLTTTLLASQAMADPISSPPCPVGYDGNVTCINTVSSDGQNLQDKLNSITTSSTGIDVYTDQINPSALWSIGSTGSSENALMFEIAGNAGLNTFGIYDPTNKDNKLQLFSGSASDAYSTTLKNIGGGSYKATQFDSSGDVLGQQSANFGTNNLFGYYLEGPGGTFYSDPSLNPNGNAQMVAYEGGHGVSLNLGAGSSKFLANEYILAWEDMAYGTGDNDFNDFAVMVESVDPSGPSVPEPHVLGLFGLGLLLMSITPKLNPRRKLSTIAA</sequence>
<dbReference type="Pfam" id="PF13448">
    <property type="entry name" value="DUF4114"/>
    <property type="match status" value="1"/>
</dbReference>
<evidence type="ECO:0000256" key="1">
    <source>
        <dbReference type="SAM" id="SignalP"/>
    </source>
</evidence>
<evidence type="ECO:0000313" key="3">
    <source>
        <dbReference type="EMBL" id="CAB1276046.1"/>
    </source>
</evidence>